<evidence type="ECO:0000256" key="1">
    <source>
        <dbReference type="SAM" id="Phobius"/>
    </source>
</evidence>
<feature type="transmembrane region" description="Helical" evidence="1">
    <location>
        <begin position="120"/>
        <end position="138"/>
    </location>
</feature>
<accession>A0ABW3D3V7</accession>
<dbReference type="EMBL" id="JBHTJH010000017">
    <property type="protein sequence ID" value="MFD0863686.1"/>
    <property type="molecule type" value="Genomic_DNA"/>
</dbReference>
<dbReference type="Proteomes" id="UP001596978">
    <property type="component" value="Unassembled WGS sequence"/>
</dbReference>
<evidence type="ECO:0000313" key="3">
    <source>
        <dbReference type="Proteomes" id="UP001596978"/>
    </source>
</evidence>
<feature type="transmembrane region" description="Helical" evidence="1">
    <location>
        <begin position="37"/>
        <end position="57"/>
    </location>
</feature>
<gene>
    <name evidence="2" type="ORF">ACFQ1M_15835</name>
</gene>
<dbReference type="RefSeq" id="WP_386409944.1">
    <property type="nucleotide sequence ID" value="NZ_JBHTJH010000017.1"/>
</dbReference>
<proteinExistence type="predicted"/>
<keyword evidence="1" id="KW-0812">Transmembrane</keyword>
<reference evidence="3" key="1">
    <citation type="journal article" date="2019" name="Int. J. Syst. Evol. Microbiol.">
        <title>The Global Catalogue of Microorganisms (GCM) 10K type strain sequencing project: providing services to taxonomists for standard genome sequencing and annotation.</title>
        <authorList>
            <consortium name="The Broad Institute Genomics Platform"/>
            <consortium name="The Broad Institute Genome Sequencing Center for Infectious Disease"/>
            <person name="Wu L."/>
            <person name="Ma J."/>
        </authorList>
    </citation>
    <scope>NUCLEOTIDE SEQUENCE [LARGE SCALE GENOMIC DNA]</scope>
    <source>
        <strain evidence="3">CCUG 62952</strain>
    </source>
</reference>
<comment type="caution">
    <text evidence="2">The sequence shown here is derived from an EMBL/GenBank/DDBJ whole genome shotgun (WGS) entry which is preliminary data.</text>
</comment>
<sequence length="139" mass="15392">MIYGITLIVLSIVAVPSLLLSKKPNAKELLDKITPYQGWIGLIFCLWGVWGIISSVLNLDWLTSYPIWWISLLAGSLVQATLGFMLGYGMINKLILSKNESAKEKGEILLAKMAPKQGKFGMFGIVVGVWMIVANILFF</sequence>
<organism evidence="2 3">
    <name type="scientific">Sungkyunkwania multivorans</name>
    <dbReference type="NCBI Taxonomy" id="1173618"/>
    <lineage>
        <taxon>Bacteria</taxon>
        <taxon>Pseudomonadati</taxon>
        <taxon>Bacteroidota</taxon>
        <taxon>Flavobacteriia</taxon>
        <taxon>Flavobacteriales</taxon>
        <taxon>Flavobacteriaceae</taxon>
        <taxon>Sungkyunkwania</taxon>
    </lineage>
</organism>
<keyword evidence="1" id="KW-0472">Membrane</keyword>
<keyword evidence="1" id="KW-1133">Transmembrane helix</keyword>
<evidence type="ECO:0000313" key="2">
    <source>
        <dbReference type="EMBL" id="MFD0863686.1"/>
    </source>
</evidence>
<name>A0ABW3D3V7_9FLAO</name>
<keyword evidence="3" id="KW-1185">Reference proteome</keyword>
<feature type="transmembrane region" description="Helical" evidence="1">
    <location>
        <begin position="69"/>
        <end position="91"/>
    </location>
</feature>
<protein>
    <submittedName>
        <fullName evidence="2">Uncharacterized protein</fullName>
    </submittedName>
</protein>